<dbReference type="Gene3D" id="1.10.10.10">
    <property type="entry name" value="Winged helix-like DNA-binding domain superfamily/Winged helix DNA-binding domain"/>
    <property type="match status" value="1"/>
</dbReference>
<keyword evidence="8" id="KW-1185">Reference proteome</keyword>
<keyword evidence="2" id="KW-0805">Transcription regulation</keyword>
<dbReference type="NCBIfam" id="TIGR02937">
    <property type="entry name" value="sigma70-ECF"/>
    <property type="match status" value="1"/>
</dbReference>
<dbReference type="Pfam" id="PF08281">
    <property type="entry name" value="Sigma70_r4_2"/>
    <property type="match status" value="1"/>
</dbReference>
<feature type="domain" description="RNA polymerase sigma-70 region 2" evidence="5">
    <location>
        <begin position="15"/>
        <end position="80"/>
    </location>
</feature>
<dbReference type="InterPro" id="IPR013324">
    <property type="entry name" value="RNA_pol_sigma_r3/r4-like"/>
</dbReference>
<evidence type="ECO:0000259" key="6">
    <source>
        <dbReference type="Pfam" id="PF08281"/>
    </source>
</evidence>
<evidence type="ECO:0000313" key="8">
    <source>
        <dbReference type="Proteomes" id="UP000307956"/>
    </source>
</evidence>
<dbReference type="Proteomes" id="UP000307956">
    <property type="component" value="Unassembled WGS sequence"/>
</dbReference>
<dbReference type="FunFam" id="1.10.1740.10:FF:000009">
    <property type="entry name" value="RNA polymerase sigma factor"/>
    <property type="match status" value="1"/>
</dbReference>
<dbReference type="GO" id="GO:0016987">
    <property type="term" value="F:sigma factor activity"/>
    <property type="evidence" value="ECO:0007669"/>
    <property type="project" value="UniProtKB-KW"/>
</dbReference>
<gene>
    <name evidence="7" type="ORF">E6O51_21305</name>
</gene>
<dbReference type="InterPro" id="IPR007627">
    <property type="entry name" value="RNA_pol_sigma70_r2"/>
</dbReference>
<reference evidence="7 8" key="1">
    <citation type="submission" date="2019-04" db="EMBL/GenBank/DDBJ databases">
        <title>Azoarcus rhizosphaerae sp. nov. isolated from rhizosphere of Ficus religiosa.</title>
        <authorList>
            <person name="Lin S.-Y."/>
            <person name="Hameed A."/>
            <person name="Hsu Y.-H."/>
            <person name="Young C.-C."/>
        </authorList>
    </citation>
    <scope>NUCLEOTIDE SEQUENCE [LARGE SCALE GENOMIC DNA]</scope>
    <source>
        <strain evidence="7 8">CC-YHH848</strain>
    </source>
</reference>
<evidence type="ECO:0000256" key="2">
    <source>
        <dbReference type="ARBA" id="ARBA00023015"/>
    </source>
</evidence>
<name>A0A4S4A7X6_9RHOO</name>
<organism evidence="7 8">
    <name type="scientific">Pseudothauera rhizosphaerae</name>
    <dbReference type="NCBI Taxonomy" id="2565932"/>
    <lineage>
        <taxon>Bacteria</taxon>
        <taxon>Pseudomonadati</taxon>
        <taxon>Pseudomonadota</taxon>
        <taxon>Betaproteobacteria</taxon>
        <taxon>Rhodocyclales</taxon>
        <taxon>Zoogloeaceae</taxon>
        <taxon>Pseudothauera</taxon>
    </lineage>
</organism>
<dbReference type="InterPro" id="IPR013325">
    <property type="entry name" value="RNA_pol_sigma_r2"/>
</dbReference>
<dbReference type="SUPFAM" id="SSF88946">
    <property type="entry name" value="Sigma2 domain of RNA polymerase sigma factors"/>
    <property type="match status" value="1"/>
</dbReference>
<comment type="similarity">
    <text evidence="1">Belongs to the sigma-70 factor family. ECF subfamily.</text>
</comment>
<dbReference type="Pfam" id="PF04542">
    <property type="entry name" value="Sigma70_r2"/>
    <property type="match status" value="1"/>
</dbReference>
<accession>A0A4S4A7X6</accession>
<dbReference type="PANTHER" id="PTHR43133">
    <property type="entry name" value="RNA POLYMERASE ECF-TYPE SIGMA FACTO"/>
    <property type="match status" value="1"/>
</dbReference>
<evidence type="ECO:0000256" key="1">
    <source>
        <dbReference type="ARBA" id="ARBA00010641"/>
    </source>
</evidence>
<dbReference type="OrthoDB" id="8654550at2"/>
<feature type="domain" description="RNA polymerase sigma factor 70 region 4 type 2" evidence="6">
    <location>
        <begin position="112"/>
        <end position="163"/>
    </location>
</feature>
<dbReference type="InterPro" id="IPR039425">
    <property type="entry name" value="RNA_pol_sigma-70-like"/>
</dbReference>
<dbReference type="Gene3D" id="1.10.1740.10">
    <property type="match status" value="1"/>
</dbReference>
<dbReference type="RefSeq" id="WP_136387047.1">
    <property type="nucleotide sequence ID" value="NZ_SSOD01000028.1"/>
</dbReference>
<evidence type="ECO:0000313" key="7">
    <source>
        <dbReference type="EMBL" id="THF54879.1"/>
    </source>
</evidence>
<keyword evidence="4" id="KW-0804">Transcription</keyword>
<dbReference type="InterPro" id="IPR013249">
    <property type="entry name" value="RNA_pol_sigma70_r4_t2"/>
</dbReference>
<comment type="caution">
    <text evidence="7">The sequence shown here is derived from an EMBL/GenBank/DDBJ whole genome shotgun (WGS) entry which is preliminary data.</text>
</comment>
<protein>
    <submittedName>
        <fullName evidence="7">Sigma-70 family RNA polymerase sigma factor</fullName>
    </submittedName>
</protein>
<evidence type="ECO:0000256" key="3">
    <source>
        <dbReference type="ARBA" id="ARBA00023082"/>
    </source>
</evidence>
<dbReference type="GO" id="GO:0003677">
    <property type="term" value="F:DNA binding"/>
    <property type="evidence" value="ECO:0007669"/>
    <property type="project" value="InterPro"/>
</dbReference>
<dbReference type="NCBIfam" id="NF009180">
    <property type="entry name" value="PRK12528.1"/>
    <property type="match status" value="1"/>
</dbReference>
<dbReference type="InterPro" id="IPR014284">
    <property type="entry name" value="RNA_pol_sigma-70_dom"/>
</dbReference>
<dbReference type="GO" id="GO:0006352">
    <property type="term" value="P:DNA-templated transcription initiation"/>
    <property type="evidence" value="ECO:0007669"/>
    <property type="project" value="InterPro"/>
</dbReference>
<dbReference type="PANTHER" id="PTHR43133:SF63">
    <property type="entry name" value="RNA POLYMERASE SIGMA FACTOR FECI-RELATED"/>
    <property type="match status" value="1"/>
</dbReference>
<evidence type="ECO:0000259" key="5">
    <source>
        <dbReference type="Pfam" id="PF04542"/>
    </source>
</evidence>
<dbReference type="InterPro" id="IPR036388">
    <property type="entry name" value="WH-like_DNA-bd_sf"/>
</dbReference>
<evidence type="ECO:0000256" key="4">
    <source>
        <dbReference type="ARBA" id="ARBA00023163"/>
    </source>
</evidence>
<dbReference type="AlphaFoldDB" id="A0A4S4A7X6"/>
<proteinExistence type="inferred from homology"/>
<sequence>MAASEFTPHQQIDVLYADHHRWLHGWLRRKLGCTHRAADLAHDTFLRLLSRDEPVAIQEPRAFLTTVAQGLVANHFRRQKIEQAWLEALARLPEAEAPSPEARALMLETLIEIDRRLDALGAAVRRAFLLFQLDGLPQTEIAARLGVSVPTVKRYVAKALVACCFADAAL</sequence>
<keyword evidence="3" id="KW-0731">Sigma factor</keyword>
<dbReference type="EMBL" id="SSOD01000028">
    <property type="protein sequence ID" value="THF54879.1"/>
    <property type="molecule type" value="Genomic_DNA"/>
</dbReference>
<dbReference type="SUPFAM" id="SSF88659">
    <property type="entry name" value="Sigma3 and sigma4 domains of RNA polymerase sigma factors"/>
    <property type="match status" value="1"/>
</dbReference>